<feature type="compositionally biased region" description="Low complexity" evidence="10">
    <location>
        <begin position="18"/>
        <end position="28"/>
    </location>
</feature>
<evidence type="ECO:0000256" key="10">
    <source>
        <dbReference type="SAM" id="MobiDB-lite"/>
    </source>
</evidence>
<feature type="region of interest" description="Disordered" evidence="10">
    <location>
        <begin position="18"/>
        <end position="43"/>
    </location>
</feature>
<accession>A0AA89C907</accession>
<evidence type="ECO:0000313" key="12">
    <source>
        <dbReference type="EMBL" id="KAK3104695.1"/>
    </source>
</evidence>
<dbReference type="GO" id="GO:0016567">
    <property type="term" value="P:protein ubiquitination"/>
    <property type="evidence" value="ECO:0007669"/>
    <property type="project" value="UniProtKB-UniRule"/>
</dbReference>
<evidence type="ECO:0000256" key="7">
    <source>
        <dbReference type="ARBA" id="ARBA00022833"/>
    </source>
</evidence>
<comment type="subcellular location">
    <subcellularLocation>
        <location evidence="9">Cytoplasm</location>
    </subcellularLocation>
</comment>
<reference evidence="12" key="1">
    <citation type="submission" date="2019-08" db="EMBL/GenBank/DDBJ databases">
        <title>The improved chromosome-level genome for the pearl oyster Pinctada fucata martensii using PacBio sequencing and Hi-C.</title>
        <authorList>
            <person name="Zheng Z."/>
        </authorList>
    </citation>
    <scope>NUCLEOTIDE SEQUENCE</scope>
    <source>
        <strain evidence="12">ZZ-2019</strain>
        <tissue evidence="12">Adductor muscle</tissue>
    </source>
</reference>
<keyword evidence="5 9" id="KW-0479">Metal-binding</keyword>
<dbReference type="Gene3D" id="3.30.390.130">
    <property type="match status" value="1"/>
</dbReference>
<evidence type="ECO:0000256" key="3">
    <source>
        <dbReference type="ARBA" id="ARBA00009413"/>
    </source>
</evidence>
<keyword evidence="7 9" id="KW-0862">Zinc</keyword>
<feature type="domain" description="RING-type" evidence="11">
    <location>
        <begin position="53"/>
        <end position="90"/>
    </location>
</feature>
<evidence type="ECO:0000313" key="13">
    <source>
        <dbReference type="Proteomes" id="UP001186944"/>
    </source>
</evidence>
<dbReference type="Pfam" id="PF13639">
    <property type="entry name" value="zf-RING_2"/>
    <property type="match status" value="1"/>
</dbReference>
<dbReference type="SUPFAM" id="SSF57850">
    <property type="entry name" value="RING/U-box"/>
    <property type="match status" value="1"/>
</dbReference>
<dbReference type="EC" id="2.3.2.27" evidence="9"/>
<dbReference type="InterPro" id="IPR039399">
    <property type="entry name" value="Deltex_C_sf"/>
</dbReference>
<comment type="catalytic activity">
    <reaction evidence="1 9">
        <text>S-ubiquitinyl-[E2 ubiquitin-conjugating enzyme]-L-cysteine + [acceptor protein]-L-lysine = [E2 ubiquitin-conjugating enzyme]-L-cysteine + N(6)-ubiquitinyl-[acceptor protein]-L-lysine.</text>
        <dbReference type="EC" id="2.3.2.27"/>
    </reaction>
</comment>
<dbReference type="InterPro" id="IPR039396">
    <property type="entry name" value="Deltex_C"/>
</dbReference>
<dbReference type="PANTHER" id="PTHR12622">
    <property type="entry name" value="DELTEX-RELATED"/>
    <property type="match status" value="1"/>
</dbReference>
<evidence type="ECO:0000256" key="9">
    <source>
        <dbReference type="RuleBase" id="RU367105"/>
    </source>
</evidence>
<keyword evidence="4 9" id="KW-0808">Transferase</keyword>
<evidence type="ECO:0000259" key="11">
    <source>
        <dbReference type="PROSITE" id="PS50089"/>
    </source>
</evidence>
<comment type="caution">
    <text evidence="12">The sequence shown here is derived from an EMBL/GenBank/DDBJ whole genome shotgun (WGS) entry which is preliminary data.</text>
</comment>
<dbReference type="Proteomes" id="UP001186944">
    <property type="component" value="Unassembled WGS sequence"/>
</dbReference>
<keyword evidence="6 8" id="KW-0863">Zinc-finger</keyword>
<sequence>MINLIRSVFQQNLRGLSVSSSNTTLPSSRKTRSLAGTIRQSDGSTIKTSEEDCCICMDKCTIPKRLGCGHIFCKECIDTQFKYKATCPACGAVFGRLYGDQPPGTMTIYTQSASLPGYPDDGTIEIRYNIPAGKQQENHPTPGAYYEAINRPGFLPDNEKGRLVCKLLNVAFSRKQIFTIGRSRTTGKDGVVTWNDIHHKTRREGGPPRFGYPDPSYLDRVTEELQVKGVTEDTLDDPDEYKEYTRVIKY</sequence>
<gene>
    <name evidence="12" type="ORF">FSP39_007953</name>
</gene>
<keyword evidence="13" id="KW-1185">Reference proteome</keyword>
<evidence type="ECO:0000256" key="5">
    <source>
        <dbReference type="ARBA" id="ARBA00022723"/>
    </source>
</evidence>
<dbReference type="InterPro" id="IPR013083">
    <property type="entry name" value="Znf_RING/FYVE/PHD"/>
</dbReference>
<dbReference type="Pfam" id="PF18102">
    <property type="entry name" value="DTC"/>
    <property type="match status" value="1"/>
</dbReference>
<dbReference type="PROSITE" id="PS00518">
    <property type="entry name" value="ZF_RING_1"/>
    <property type="match status" value="1"/>
</dbReference>
<dbReference type="AlphaFoldDB" id="A0AA89C907"/>
<evidence type="ECO:0000256" key="4">
    <source>
        <dbReference type="ARBA" id="ARBA00022679"/>
    </source>
</evidence>
<protein>
    <recommendedName>
        <fullName evidence="9">E3 ubiquitin-protein ligase</fullName>
        <ecNumber evidence="9">2.3.2.27</ecNumber>
    </recommendedName>
</protein>
<dbReference type="EMBL" id="VSWD01000004">
    <property type="protein sequence ID" value="KAK3104695.1"/>
    <property type="molecule type" value="Genomic_DNA"/>
</dbReference>
<evidence type="ECO:0000256" key="1">
    <source>
        <dbReference type="ARBA" id="ARBA00000900"/>
    </source>
</evidence>
<evidence type="ECO:0000256" key="8">
    <source>
        <dbReference type="PROSITE-ProRule" id="PRU00175"/>
    </source>
</evidence>
<dbReference type="SMART" id="SM00184">
    <property type="entry name" value="RING"/>
    <property type="match status" value="1"/>
</dbReference>
<dbReference type="InterPro" id="IPR001841">
    <property type="entry name" value="Znf_RING"/>
</dbReference>
<keyword evidence="9" id="KW-0963">Cytoplasm</keyword>
<dbReference type="Gene3D" id="3.30.40.10">
    <property type="entry name" value="Zinc/RING finger domain, C3HC4 (zinc finger)"/>
    <property type="match status" value="1"/>
</dbReference>
<dbReference type="GO" id="GO:0061630">
    <property type="term" value="F:ubiquitin protein ligase activity"/>
    <property type="evidence" value="ECO:0007669"/>
    <property type="project" value="UniProtKB-UniRule"/>
</dbReference>
<dbReference type="GO" id="GO:0008270">
    <property type="term" value="F:zinc ion binding"/>
    <property type="evidence" value="ECO:0007669"/>
    <property type="project" value="UniProtKB-KW"/>
</dbReference>
<organism evidence="12 13">
    <name type="scientific">Pinctada imbricata</name>
    <name type="common">Atlantic pearl-oyster</name>
    <name type="synonym">Pinctada martensii</name>
    <dbReference type="NCBI Taxonomy" id="66713"/>
    <lineage>
        <taxon>Eukaryota</taxon>
        <taxon>Metazoa</taxon>
        <taxon>Spiralia</taxon>
        <taxon>Lophotrochozoa</taxon>
        <taxon>Mollusca</taxon>
        <taxon>Bivalvia</taxon>
        <taxon>Autobranchia</taxon>
        <taxon>Pteriomorphia</taxon>
        <taxon>Pterioida</taxon>
        <taxon>Pterioidea</taxon>
        <taxon>Pteriidae</taxon>
        <taxon>Pinctada</taxon>
    </lineage>
</organism>
<proteinExistence type="inferred from homology"/>
<comment type="similarity">
    <text evidence="3 9">Belongs to the Deltex family.</text>
</comment>
<dbReference type="GO" id="GO:0005737">
    <property type="term" value="C:cytoplasm"/>
    <property type="evidence" value="ECO:0007669"/>
    <property type="project" value="UniProtKB-SubCell"/>
</dbReference>
<dbReference type="InterPro" id="IPR017907">
    <property type="entry name" value="Znf_RING_CS"/>
</dbReference>
<dbReference type="GO" id="GO:0007219">
    <property type="term" value="P:Notch signaling pathway"/>
    <property type="evidence" value="ECO:0007669"/>
    <property type="project" value="InterPro"/>
</dbReference>
<dbReference type="InterPro" id="IPR039398">
    <property type="entry name" value="Deltex_fam"/>
</dbReference>
<evidence type="ECO:0000256" key="2">
    <source>
        <dbReference type="ARBA" id="ARBA00004906"/>
    </source>
</evidence>
<evidence type="ECO:0000256" key="6">
    <source>
        <dbReference type="ARBA" id="ARBA00022771"/>
    </source>
</evidence>
<name>A0AA89C907_PINIB</name>
<dbReference type="CDD" id="cd09633">
    <property type="entry name" value="Deltex_C"/>
    <property type="match status" value="1"/>
</dbReference>
<dbReference type="PROSITE" id="PS50089">
    <property type="entry name" value="ZF_RING_2"/>
    <property type="match status" value="1"/>
</dbReference>
<comment type="pathway">
    <text evidence="2 9">Protein modification; protein ubiquitination.</text>
</comment>